<feature type="chain" id="PRO_5021745698" description="Alpha/beta hydrolase" evidence="1">
    <location>
        <begin position="25"/>
        <end position="220"/>
    </location>
</feature>
<name>A0A553W9H3_9SPHN</name>
<gene>
    <name evidence="2" type="ORF">FOM92_08980</name>
</gene>
<dbReference type="Proteomes" id="UP000320160">
    <property type="component" value="Unassembled WGS sequence"/>
</dbReference>
<dbReference type="EMBL" id="VKKU01000002">
    <property type="protein sequence ID" value="TSB01338.1"/>
    <property type="molecule type" value="Genomic_DNA"/>
</dbReference>
<protein>
    <recommendedName>
        <fullName evidence="4">Alpha/beta hydrolase</fullName>
    </recommendedName>
</protein>
<dbReference type="OrthoDB" id="6198264at2"/>
<dbReference type="AlphaFoldDB" id="A0A553W9H3"/>
<dbReference type="SUPFAM" id="SSF52096">
    <property type="entry name" value="ClpP/crotonase"/>
    <property type="match status" value="1"/>
</dbReference>
<organism evidence="2 3">
    <name type="scientific">Sphingorhabdus contaminans</name>
    <dbReference type="NCBI Taxonomy" id="1343899"/>
    <lineage>
        <taxon>Bacteria</taxon>
        <taxon>Pseudomonadati</taxon>
        <taxon>Pseudomonadota</taxon>
        <taxon>Alphaproteobacteria</taxon>
        <taxon>Sphingomonadales</taxon>
        <taxon>Sphingomonadaceae</taxon>
        <taxon>Sphingorhabdus</taxon>
    </lineage>
</organism>
<evidence type="ECO:0000313" key="2">
    <source>
        <dbReference type="EMBL" id="TSB01338.1"/>
    </source>
</evidence>
<keyword evidence="1" id="KW-0732">Signal</keyword>
<dbReference type="RefSeq" id="WP_143776535.1">
    <property type="nucleotide sequence ID" value="NZ_VKKU01000002.1"/>
</dbReference>
<feature type="signal peptide" evidence="1">
    <location>
        <begin position="1"/>
        <end position="24"/>
    </location>
</feature>
<sequence>MKLAVALRMLALGVFTLAPSGGHAFDSFSVETTVTEWVDDPQPAAPAREAIAIFGPFRVLSPQRIELVGSIETDTPAQFRALLRAFPSVRQIDMIDCPGTGDDAANLDLARMVRKAGIATFVPNGGSVRSGGVELFLAGAERRAEPGAEFAVHSWVDEEGLEPDDYAESDPVNQEYVAYYREMGMSADNAKAFYDLTNSVPHDEALYLKPSEIASFIPLN</sequence>
<comment type="caution">
    <text evidence="2">The sequence shown here is derived from an EMBL/GenBank/DDBJ whole genome shotgun (WGS) entry which is preliminary data.</text>
</comment>
<keyword evidence="3" id="KW-1185">Reference proteome</keyword>
<reference evidence="2 3" key="1">
    <citation type="submission" date="2019-07" db="EMBL/GenBank/DDBJ databases">
        <authorList>
            <person name="Park M."/>
        </authorList>
    </citation>
    <scope>NUCLEOTIDE SEQUENCE [LARGE SCALE GENOMIC DNA]</scope>
    <source>
        <strain evidence="2 3">KCTC32445</strain>
    </source>
</reference>
<evidence type="ECO:0000256" key="1">
    <source>
        <dbReference type="SAM" id="SignalP"/>
    </source>
</evidence>
<dbReference type="InterPro" id="IPR029045">
    <property type="entry name" value="ClpP/crotonase-like_dom_sf"/>
</dbReference>
<accession>A0A553W9H3</accession>
<evidence type="ECO:0008006" key="4">
    <source>
        <dbReference type="Google" id="ProtNLM"/>
    </source>
</evidence>
<evidence type="ECO:0000313" key="3">
    <source>
        <dbReference type="Proteomes" id="UP000320160"/>
    </source>
</evidence>
<proteinExistence type="predicted"/>